<reference evidence="2 3" key="1">
    <citation type="journal article" date="2021" name="Elife">
        <title>Chloroplast acquisition without the gene transfer in kleptoplastic sea slugs, Plakobranchus ocellatus.</title>
        <authorList>
            <person name="Maeda T."/>
            <person name="Takahashi S."/>
            <person name="Yoshida T."/>
            <person name="Shimamura S."/>
            <person name="Takaki Y."/>
            <person name="Nagai Y."/>
            <person name="Toyoda A."/>
            <person name="Suzuki Y."/>
            <person name="Arimoto A."/>
            <person name="Ishii H."/>
            <person name="Satoh N."/>
            <person name="Nishiyama T."/>
            <person name="Hasebe M."/>
            <person name="Maruyama T."/>
            <person name="Minagawa J."/>
            <person name="Obokata J."/>
            <person name="Shigenobu S."/>
        </authorList>
    </citation>
    <scope>NUCLEOTIDE SEQUENCE [LARGE SCALE GENOMIC DNA]</scope>
</reference>
<feature type="region of interest" description="Disordered" evidence="1">
    <location>
        <begin position="86"/>
        <end position="111"/>
    </location>
</feature>
<accession>A0AAV4D8B4</accession>
<gene>
    <name evidence="2" type="ORF">PoB_006686500</name>
</gene>
<comment type="caution">
    <text evidence="2">The sequence shown here is derived from an EMBL/GenBank/DDBJ whole genome shotgun (WGS) entry which is preliminary data.</text>
</comment>
<dbReference type="Proteomes" id="UP000735302">
    <property type="component" value="Unassembled WGS sequence"/>
</dbReference>
<proteinExistence type="predicted"/>
<evidence type="ECO:0000313" key="3">
    <source>
        <dbReference type="Proteomes" id="UP000735302"/>
    </source>
</evidence>
<organism evidence="2 3">
    <name type="scientific">Plakobranchus ocellatus</name>
    <dbReference type="NCBI Taxonomy" id="259542"/>
    <lineage>
        <taxon>Eukaryota</taxon>
        <taxon>Metazoa</taxon>
        <taxon>Spiralia</taxon>
        <taxon>Lophotrochozoa</taxon>
        <taxon>Mollusca</taxon>
        <taxon>Gastropoda</taxon>
        <taxon>Heterobranchia</taxon>
        <taxon>Euthyneura</taxon>
        <taxon>Panpulmonata</taxon>
        <taxon>Sacoglossa</taxon>
        <taxon>Placobranchoidea</taxon>
        <taxon>Plakobranchidae</taxon>
        <taxon>Plakobranchus</taxon>
    </lineage>
</organism>
<evidence type="ECO:0000313" key="2">
    <source>
        <dbReference type="EMBL" id="GFO40360.1"/>
    </source>
</evidence>
<feature type="region of interest" description="Disordered" evidence="1">
    <location>
        <begin position="17"/>
        <end position="55"/>
    </location>
</feature>
<sequence>MGLKVFDHLDDKLYTQHQTKPGSECRRHNRPTLAPAYETPTVSTLKTDAKASEPSTEVVESPIALEDENFLHLFKIHSLLLHSSSTGGLHNASPPTPDFTHWKPGFSTNGY</sequence>
<dbReference type="EMBL" id="BLXT01007613">
    <property type="protein sequence ID" value="GFO40360.1"/>
    <property type="molecule type" value="Genomic_DNA"/>
</dbReference>
<dbReference type="AlphaFoldDB" id="A0AAV4D8B4"/>
<evidence type="ECO:0000256" key="1">
    <source>
        <dbReference type="SAM" id="MobiDB-lite"/>
    </source>
</evidence>
<keyword evidence="3" id="KW-1185">Reference proteome</keyword>
<protein>
    <submittedName>
        <fullName evidence="2">Uncharacterized protein</fullName>
    </submittedName>
</protein>
<name>A0AAV4D8B4_9GAST</name>